<dbReference type="Gene3D" id="3.40.50.1820">
    <property type="entry name" value="alpha/beta hydrolase"/>
    <property type="match status" value="1"/>
</dbReference>
<dbReference type="CDD" id="cd00519">
    <property type="entry name" value="Lipase_3"/>
    <property type="match status" value="1"/>
</dbReference>
<protein>
    <recommendedName>
        <fullName evidence="14">sn-1-specific diacylglycerol lipase</fullName>
        <ecNumber evidence="14">3.1.1.116</ecNumber>
    </recommendedName>
</protein>
<dbReference type="EMBL" id="JAGPXD010000004">
    <property type="protein sequence ID" value="KAH7358644.1"/>
    <property type="molecule type" value="Genomic_DNA"/>
</dbReference>
<keyword evidence="10" id="KW-1133">Transmembrane helix</keyword>
<keyword evidence="5" id="KW-0812">Transmembrane</keyword>
<keyword evidence="3" id="KW-1003">Cell membrane</keyword>
<dbReference type="InterPro" id="IPR029058">
    <property type="entry name" value="AB_hydrolase_fold"/>
</dbReference>
<feature type="compositionally biased region" description="Basic and acidic residues" evidence="15">
    <location>
        <begin position="687"/>
        <end position="697"/>
    </location>
</feature>
<comment type="catalytic activity">
    <reaction evidence="13">
        <text>a 1,2-diacyl-sn-glycerol + H2O = a 2-acylglycerol + a fatty acid + H(+)</text>
        <dbReference type="Rhea" id="RHEA:33275"/>
        <dbReference type="ChEBI" id="CHEBI:15377"/>
        <dbReference type="ChEBI" id="CHEBI:15378"/>
        <dbReference type="ChEBI" id="CHEBI:17389"/>
        <dbReference type="ChEBI" id="CHEBI:17815"/>
        <dbReference type="ChEBI" id="CHEBI:28868"/>
        <dbReference type="EC" id="3.1.1.116"/>
    </reaction>
    <physiologicalReaction direction="left-to-right" evidence="13">
        <dbReference type="Rhea" id="RHEA:33276"/>
    </physiologicalReaction>
</comment>
<dbReference type="InterPro" id="IPR002921">
    <property type="entry name" value="Fungal_lipase-type"/>
</dbReference>
<dbReference type="PANTHER" id="PTHR45792:SF7">
    <property type="entry name" value="PUTATIVE (AFU_ORTHOLOGUE AFUA_6G02710)-RELATED"/>
    <property type="match status" value="1"/>
</dbReference>
<dbReference type="Proteomes" id="UP000813385">
    <property type="component" value="Unassembled WGS sequence"/>
</dbReference>
<evidence type="ECO:0000256" key="10">
    <source>
        <dbReference type="ARBA" id="ARBA00022989"/>
    </source>
</evidence>
<sequence length="1186" mass="128760">MDSDDEDLDSGGEDQSRALDLAHVSNVQAGPTVFPSHIASAVSLATRSSCLAIRVGTFIGSYGFDAARVTTLSSLELGRSILEGILARAGKEMLSRSQSDLSRADAETVIERSLENLHRAMSQVVFWTSTGFHVTSTTFSIFSDISQLLLTSLDQFFGSTDSSRAIASIITLIRREFQNPVTGADGQQVGVVDLVMGLCALAYLQRKCWRLEEEESRRLGHEEIIWDVVVLNDGERIDVHEDSLYGVHKGAYQDPRPNILISTPGPTPSPSILATLQRHSSQDSSDEDDDESPETRLRSQIMQTLPADAKVSISTKTVTEKTITVDFQGTESPVLSPPPGVEIVEREFLPTSSQAGDLVQRQPALSPDVPTQRVVYKVSRTKTRSTNCRGHAASEDYAASVVESVDSDDDGDNGKASPIISPPPLPPRFPIHAMNSSHLPRRVSSSGGSPQAATAPRPTGIRKPSMPEMKRPTTPRPSPGRPSPPPHAKSSPENVPNQKRQRTPLAPLPAKQPRLENARPSPSTLAKPLPKAKTDPVSEKPKDKKTGIRQALKRAPVSNLSNLWHKDPASSGSSSSVAKEKKTSRLPPPPPEKPFQRPPIPTFRTTPSRATGPTKASNQREKPPGLDPATIPRSSSRASYISVHESRRDSIVSQTDTFSVHSVDMGPPASPMYPRRRPSSSFLRQTPSRDLENDVHASPRSIRTRRGMHRGHTPSLSLYSIATSGSQASLVLSSMHPKSAYTDSEAIDTLRRAGTLDGIFPSFHLLRNVTRFMRFSSASYGSRFLNVMGISAAMPPLKSKSLENTHLEIRAFAHHTEIQAESVLLASFVDTQGGSDTTGSTGTGVPLVHYISLDHESKAVVLACRGTLGFEDVLADLACDYDDLHWRGRAYQVHKGVHASARRLLYGADGRILYTLKEALDEFKDYGLVLCGHSLGGAVTALLGTMLAEPSPTGTGFVTSAEPHRRLLTSGAYNPQGDNNPAHICLPSGRPLHVYAYGPPGTMSPSLRKATRGLITSTIHGNDLVPFLSLGVLHDFQAVALAFKNDGHDARVELKHQIRQAFQTGIADRWYQGGSSGNRSPGADGESPWSLAALTSLRAGMTNPKLLPPGEVFVVESSKVLRRDAFLLAEEENFGRPAQRVVFKYVRDVEARFREARFGTSMLMDHSPAKYESALGKLRLGVADVR</sequence>
<evidence type="ECO:0000313" key="18">
    <source>
        <dbReference type="Proteomes" id="UP000813385"/>
    </source>
</evidence>
<dbReference type="GO" id="GO:0046872">
    <property type="term" value="F:metal ion binding"/>
    <property type="evidence" value="ECO:0007669"/>
    <property type="project" value="UniProtKB-KW"/>
</dbReference>
<evidence type="ECO:0000256" key="2">
    <source>
        <dbReference type="ARBA" id="ARBA00004651"/>
    </source>
</evidence>
<keyword evidence="9" id="KW-0442">Lipid degradation</keyword>
<comment type="cofactor">
    <cofactor evidence="1">
        <name>Ca(2+)</name>
        <dbReference type="ChEBI" id="CHEBI:29108"/>
    </cofactor>
</comment>
<feature type="domain" description="Fungal lipase-type" evidence="16">
    <location>
        <begin position="861"/>
        <end position="1029"/>
    </location>
</feature>
<evidence type="ECO:0000256" key="6">
    <source>
        <dbReference type="ARBA" id="ARBA00022723"/>
    </source>
</evidence>
<keyword evidence="8" id="KW-0106">Calcium</keyword>
<feature type="region of interest" description="Disordered" evidence="15">
    <location>
        <begin position="404"/>
        <end position="697"/>
    </location>
</feature>
<keyword evidence="12" id="KW-0472">Membrane</keyword>
<feature type="compositionally biased region" description="Polar residues" evidence="15">
    <location>
        <begin position="434"/>
        <end position="452"/>
    </location>
</feature>
<comment type="caution">
    <text evidence="17">The sequence shown here is derived from an EMBL/GenBank/DDBJ whole genome shotgun (WGS) entry which is preliminary data.</text>
</comment>
<feature type="compositionally biased region" description="Pro residues" evidence="15">
    <location>
        <begin position="586"/>
        <end position="601"/>
    </location>
</feature>
<dbReference type="GO" id="GO:0019369">
    <property type="term" value="P:arachidonate metabolic process"/>
    <property type="evidence" value="ECO:0007669"/>
    <property type="project" value="TreeGrafter"/>
</dbReference>
<dbReference type="EC" id="3.1.1.116" evidence="14"/>
<keyword evidence="4" id="KW-0597">Phosphoprotein</keyword>
<dbReference type="GO" id="GO:0005886">
    <property type="term" value="C:plasma membrane"/>
    <property type="evidence" value="ECO:0007669"/>
    <property type="project" value="UniProtKB-SubCell"/>
</dbReference>
<feature type="compositionally biased region" description="Polar residues" evidence="15">
    <location>
        <begin position="651"/>
        <end position="660"/>
    </location>
</feature>
<feature type="compositionally biased region" description="Basic and acidic residues" evidence="15">
    <location>
        <begin position="532"/>
        <end position="546"/>
    </location>
</feature>
<feature type="compositionally biased region" description="Polar residues" evidence="15">
    <location>
        <begin position="603"/>
        <end position="617"/>
    </location>
</feature>
<evidence type="ECO:0000256" key="7">
    <source>
        <dbReference type="ARBA" id="ARBA00022801"/>
    </source>
</evidence>
<evidence type="ECO:0000256" key="11">
    <source>
        <dbReference type="ARBA" id="ARBA00023098"/>
    </source>
</evidence>
<dbReference type="GO" id="GO:0046340">
    <property type="term" value="P:diacylglycerol catabolic process"/>
    <property type="evidence" value="ECO:0007669"/>
    <property type="project" value="TreeGrafter"/>
</dbReference>
<evidence type="ECO:0000256" key="4">
    <source>
        <dbReference type="ARBA" id="ARBA00022553"/>
    </source>
</evidence>
<dbReference type="AlphaFoldDB" id="A0A8K0TCZ0"/>
<feature type="compositionally biased region" description="Pro residues" evidence="15">
    <location>
        <begin position="420"/>
        <end position="429"/>
    </location>
</feature>
<keyword evidence="6" id="KW-0479">Metal-binding</keyword>
<keyword evidence="7" id="KW-0378">Hydrolase</keyword>
<evidence type="ECO:0000256" key="8">
    <source>
        <dbReference type="ARBA" id="ARBA00022837"/>
    </source>
</evidence>
<dbReference type="InterPro" id="IPR052214">
    <property type="entry name" value="DAG_Lipase-Related"/>
</dbReference>
<evidence type="ECO:0000256" key="5">
    <source>
        <dbReference type="ARBA" id="ARBA00022692"/>
    </source>
</evidence>
<dbReference type="OrthoDB" id="438440at2759"/>
<evidence type="ECO:0000256" key="9">
    <source>
        <dbReference type="ARBA" id="ARBA00022963"/>
    </source>
</evidence>
<dbReference type="PANTHER" id="PTHR45792">
    <property type="entry name" value="DIACYLGLYCEROL LIPASE HOMOLOG-RELATED"/>
    <property type="match status" value="1"/>
</dbReference>
<proteinExistence type="predicted"/>
<reference evidence="17" key="1">
    <citation type="journal article" date="2021" name="Nat. Commun.">
        <title>Genetic determinants of endophytism in the Arabidopsis root mycobiome.</title>
        <authorList>
            <person name="Mesny F."/>
            <person name="Miyauchi S."/>
            <person name="Thiergart T."/>
            <person name="Pickel B."/>
            <person name="Atanasova L."/>
            <person name="Karlsson M."/>
            <person name="Huettel B."/>
            <person name="Barry K.W."/>
            <person name="Haridas S."/>
            <person name="Chen C."/>
            <person name="Bauer D."/>
            <person name="Andreopoulos W."/>
            <person name="Pangilinan J."/>
            <person name="LaButti K."/>
            <person name="Riley R."/>
            <person name="Lipzen A."/>
            <person name="Clum A."/>
            <person name="Drula E."/>
            <person name="Henrissat B."/>
            <person name="Kohler A."/>
            <person name="Grigoriev I.V."/>
            <person name="Martin F.M."/>
            <person name="Hacquard S."/>
        </authorList>
    </citation>
    <scope>NUCLEOTIDE SEQUENCE</scope>
    <source>
        <strain evidence="17">MPI-CAGE-AT-0016</strain>
    </source>
</reference>
<evidence type="ECO:0000256" key="14">
    <source>
        <dbReference type="ARBA" id="ARBA00026104"/>
    </source>
</evidence>
<evidence type="ECO:0000256" key="13">
    <source>
        <dbReference type="ARBA" id="ARBA00024531"/>
    </source>
</evidence>
<evidence type="ECO:0000256" key="1">
    <source>
        <dbReference type="ARBA" id="ARBA00001913"/>
    </source>
</evidence>
<accession>A0A8K0TCZ0</accession>
<evidence type="ECO:0000256" key="12">
    <source>
        <dbReference type="ARBA" id="ARBA00023136"/>
    </source>
</evidence>
<evidence type="ECO:0000259" key="16">
    <source>
        <dbReference type="Pfam" id="PF01764"/>
    </source>
</evidence>
<feature type="compositionally biased region" description="Pro residues" evidence="15">
    <location>
        <begin position="474"/>
        <end position="487"/>
    </location>
</feature>
<organism evidence="17 18">
    <name type="scientific">Plectosphaerella cucumerina</name>
    <dbReference type="NCBI Taxonomy" id="40658"/>
    <lineage>
        <taxon>Eukaryota</taxon>
        <taxon>Fungi</taxon>
        <taxon>Dikarya</taxon>
        <taxon>Ascomycota</taxon>
        <taxon>Pezizomycotina</taxon>
        <taxon>Sordariomycetes</taxon>
        <taxon>Hypocreomycetidae</taxon>
        <taxon>Glomerellales</taxon>
        <taxon>Plectosphaerellaceae</taxon>
        <taxon>Plectosphaerella</taxon>
    </lineage>
</organism>
<feature type="region of interest" description="Disordered" evidence="15">
    <location>
        <begin position="256"/>
        <end position="296"/>
    </location>
</feature>
<dbReference type="Pfam" id="PF01764">
    <property type="entry name" value="Lipase_3"/>
    <property type="match status" value="1"/>
</dbReference>
<evidence type="ECO:0000256" key="15">
    <source>
        <dbReference type="SAM" id="MobiDB-lite"/>
    </source>
</evidence>
<comment type="subcellular location">
    <subcellularLocation>
        <location evidence="2">Cell membrane</location>
        <topology evidence="2">Multi-pass membrane protein</topology>
    </subcellularLocation>
</comment>
<evidence type="ECO:0000256" key="3">
    <source>
        <dbReference type="ARBA" id="ARBA00022475"/>
    </source>
</evidence>
<evidence type="ECO:0000313" key="17">
    <source>
        <dbReference type="EMBL" id="KAH7358644.1"/>
    </source>
</evidence>
<dbReference type="GO" id="GO:0016298">
    <property type="term" value="F:lipase activity"/>
    <property type="evidence" value="ECO:0007669"/>
    <property type="project" value="TreeGrafter"/>
</dbReference>
<keyword evidence="18" id="KW-1185">Reference proteome</keyword>
<dbReference type="SUPFAM" id="SSF53474">
    <property type="entry name" value="alpha/beta-Hydrolases"/>
    <property type="match status" value="1"/>
</dbReference>
<keyword evidence="11" id="KW-0443">Lipid metabolism</keyword>
<name>A0A8K0TCZ0_9PEZI</name>
<gene>
    <name evidence="17" type="ORF">B0T11DRAFT_106453</name>
</gene>